<evidence type="ECO:0000256" key="4">
    <source>
        <dbReference type="ARBA" id="ARBA00022993"/>
    </source>
</evidence>
<comment type="function">
    <text evidence="5">Catalyzes the phosphorylation of the 3'-hydroxyl group of dephosphocoenzyme A to form coenzyme A.</text>
</comment>
<reference evidence="7" key="1">
    <citation type="submission" date="2020-12" db="EMBL/GenBank/DDBJ databases">
        <title>Comamonas sp. nov., isolated from stream water.</title>
        <authorList>
            <person name="Park K.-H."/>
        </authorList>
    </citation>
    <scope>NUCLEOTIDE SEQUENCE</scope>
    <source>
        <strain evidence="7">EJ-4</strain>
    </source>
</reference>
<dbReference type="SUPFAM" id="SSF52540">
    <property type="entry name" value="P-loop containing nucleoside triphosphate hydrolases"/>
    <property type="match status" value="1"/>
</dbReference>
<keyword evidence="8" id="KW-1185">Reference proteome</keyword>
<dbReference type="UniPathway" id="UPA00241">
    <property type="reaction ID" value="UER00356"/>
</dbReference>
<keyword evidence="5 7" id="KW-0418">Kinase</keyword>
<evidence type="ECO:0000256" key="3">
    <source>
        <dbReference type="ARBA" id="ARBA00022840"/>
    </source>
</evidence>
<evidence type="ECO:0000256" key="5">
    <source>
        <dbReference type="HAMAP-Rule" id="MF_00376"/>
    </source>
</evidence>
<evidence type="ECO:0000256" key="2">
    <source>
        <dbReference type="ARBA" id="ARBA00022741"/>
    </source>
</evidence>
<gene>
    <name evidence="5" type="primary">coaE</name>
    <name evidence="7" type="ORF">HF327_015945</name>
</gene>
<evidence type="ECO:0000256" key="6">
    <source>
        <dbReference type="NCBIfam" id="TIGR00152"/>
    </source>
</evidence>
<dbReference type="Pfam" id="PF01121">
    <property type="entry name" value="CoaE"/>
    <property type="match status" value="1"/>
</dbReference>
<dbReference type="EC" id="2.7.1.24" evidence="5 6"/>
<comment type="subcellular location">
    <subcellularLocation>
        <location evidence="5">Cytoplasm</location>
    </subcellularLocation>
</comment>
<evidence type="ECO:0000313" key="7">
    <source>
        <dbReference type="EMBL" id="MBI1625989.1"/>
    </source>
</evidence>
<dbReference type="GO" id="GO:0004140">
    <property type="term" value="F:dephospho-CoA kinase activity"/>
    <property type="evidence" value="ECO:0007669"/>
    <property type="project" value="UniProtKB-UniRule"/>
</dbReference>
<dbReference type="GO" id="GO:0005524">
    <property type="term" value="F:ATP binding"/>
    <property type="evidence" value="ECO:0007669"/>
    <property type="project" value="UniProtKB-UniRule"/>
</dbReference>
<comment type="caution">
    <text evidence="7">The sequence shown here is derived from an EMBL/GenBank/DDBJ whole genome shotgun (WGS) entry which is preliminary data.</text>
</comment>
<dbReference type="Proteomes" id="UP000530032">
    <property type="component" value="Unassembled WGS sequence"/>
</dbReference>
<sequence>MHAAPSASPFRLGLTGGIGSGKSTIAQRLQERGATLIDADFISRSLTAIGGAALPSIAHSFGADLIDTQGALNRARMRELVFADPNARQQLEGILHPLIAEQTYQQHEAAIAAGSKLVVHDIPLLVESGHWRSKLDGVLVVDCRESTQVERVMARSGLTQDAVQNIIAAQATRMQRLAAADWVLYNDEGITINSLNAYTDQIAAWFGL</sequence>
<accession>A0A843BG40</accession>
<protein>
    <recommendedName>
        <fullName evidence="5 6">Dephospho-CoA kinase</fullName>
        <ecNumber evidence="5 6">2.7.1.24</ecNumber>
    </recommendedName>
    <alternativeName>
        <fullName evidence="5">Dephosphocoenzyme A kinase</fullName>
    </alternativeName>
</protein>
<keyword evidence="2 5" id="KW-0547">Nucleotide-binding</keyword>
<name>A0A843BG40_9BURK</name>
<comment type="catalytic activity">
    <reaction evidence="5">
        <text>3'-dephospho-CoA + ATP = ADP + CoA + H(+)</text>
        <dbReference type="Rhea" id="RHEA:18245"/>
        <dbReference type="ChEBI" id="CHEBI:15378"/>
        <dbReference type="ChEBI" id="CHEBI:30616"/>
        <dbReference type="ChEBI" id="CHEBI:57287"/>
        <dbReference type="ChEBI" id="CHEBI:57328"/>
        <dbReference type="ChEBI" id="CHEBI:456216"/>
        <dbReference type="EC" id="2.7.1.24"/>
    </reaction>
</comment>
<dbReference type="InterPro" id="IPR001977">
    <property type="entry name" value="Depp_CoAkinase"/>
</dbReference>
<comment type="pathway">
    <text evidence="5">Cofactor biosynthesis; coenzyme A biosynthesis; CoA from (R)-pantothenate: step 5/5.</text>
</comment>
<proteinExistence type="inferred from homology"/>
<dbReference type="PROSITE" id="PS51219">
    <property type="entry name" value="DPCK"/>
    <property type="match status" value="1"/>
</dbReference>
<dbReference type="GO" id="GO:0005737">
    <property type="term" value="C:cytoplasm"/>
    <property type="evidence" value="ECO:0007669"/>
    <property type="project" value="UniProtKB-SubCell"/>
</dbReference>
<dbReference type="NCBIfam" id="TIGR00152">
    <property type="entry name" value="dephospho-CoA kinase"/>
    <property type="match status" value="1"/>
</dbReference>
<evidence type="ECO:0000313" key="8">
    <source>
        <dbReference type="Proteomes" id="UP000530032"/>
    </source>
</evidence>
<keyword evidence="3 5" id="KW-0067">ATP-binding</keyword>
<dbReference type="HAMAP" id="MF_00376">
    <property type="entry name" value="Dephospho_CoA_kinase"/>
    <property type="match status" value="1"/>
</dbReference>
<dbReference type="PANTHER" id="PTHR10695">
    <property type="entry name" value="DEPHOSPHO-COA KINASE-RELATED"/>
    <property type="match status" value="1"/>
</dbReference>
<keyword evidence="5" id="KW-0963">Cytoplasm</keyword>
<dbReference type="RefSeq" id="WP_198461189.1">
    <property type="nucleotide sequence ID" value="NZ_JABBCQ020000014.1"/>
</dbReference>
<dbReference type="Gene3D" id="3.40.50.300">
    <property type="entry name" value="P-loop containing nucleotide triphosphate hydrolases"/>
    <property type="match status" value="1"/>
</dbReference>
<evidence type="ECO:0000256" key="1">
    <source>
        <dbReference type="ARBA" id="ARBA00009018"/>
    </source>
</evidence>
<dbReference type="GO" id="GO:0015937">
    <property type="term" value="P:coenzyme A biosynthetic process"/>
    <property type="evidence" value="ECO:0007669"/>
    <property type="project" value="UniProtKB-UniRule"/>
</dbReference>
<keyword evidence="4 5" id="KW-0173">Coenzyme A biosynthesis</keyword>
<dbReference type="AlphaFoldDB" id="A0A843BG40"/>
<dbReference type="PANTHER" id="PTHR10695:SF46">
    <property type="entry name" value="BIFUNCTIONAL COENZYME A SYNTHASE-RELATED"/>
    <property type="match status" value="1"/>
</dbReference>
<keyword evidence="5 7" id="KW-0808">Transferase</keyword>
<dbReference type="EMBL" id="JABBCQ020000014">
    <property type="protein sequence ID" value="MBI1625989.1"/>
    <property type="molecule type" value="Genomic_DNA"/>
</dbReference>
<organism evidence="7 8">
    <name type="scientific">Comamonas suwonensis</name>
    <dbReference type="NCBI Taxonomy" id="2606214"/>
    <lineage>
        <taxon>Bacteria</taxon>
        <taxon>Pseudomonadati</taxon>
        <taxon>Pseudomonadota</taxon>
        <taxon>Betaproteobacteria</taxon>
        <taxon>Burkholderiales</taxon>
        <taxon>Comamonadaceae</taxon>
        <taxon>Comamonas</taxon>
    </lineage>
</organism>
<comment type="similarity">
    <text evidence="1 5">Belongs to the CoaE family.</text>
</comment>
<feature type="binding site" evidence="5">
    <location>
        <begin position="19"/>
        <end position="24"/>
    </location>
    <ligand>
        <name>ATP</name>
        <dbReference type="ChEBI" id="CHEBI:30616"/>
    </ligand>
</feature>
<dbReference type="InterPro" id="IPR027417">
    <property type="entry name" value="P-loop_NTPase"/>
</dbReference>
<dbReference type="CDD" id="cd02022">
    <property type="entry name" value="DPCK"/>
    <property type="match status" value="1"/>
</dbReference>